<keyword evidence="2" id="KW-0472">Membrane</keyword>
<dbReference type="Gene3D" id="3.40.30.10">
    <property type="entry name" value="Glutaredoxin"/>
    <property type="match status" value="1"/>
</dbReference>
<proteinExistence type="predicted"/>
<dbReference type="AlphaFoldDB" id="A0A1I4JRM9"/>
<dbReference type="InterPro" id="IPR050553">
    <property type="entry name" value="Thioredoxin_ResA/DsbE_sf"/>
</dbReference>
<dbReference type="Pfam" id="PF00578">
    <property type="entry name" value="AhpC-TSA"/>
    <property type="match status" value="1"/>
</dbReference>
<dbReference type="PANTHER" id="PTHR42852:SF17">
    <property type="entry name" value="THIOREDOXIN-LIKE PROTEIN HI_1115"/>
    <property type="match status" value="1"/>
</dbReference>
<dbReference type="InterPro" id="IPR000866">
    <property type="entry name" value="AhpC/TSA"/>
</dbReference>
<name>A0A1I4JRM9_9BACI</name>
<gene>
    <name evidence="4" type="ORF">SAMN04488054_103316</name>
</gene>
<feature type="transmembrane region" description="Helical" evidence="2">
    <location>
        <begin position="6"/>
        <end position="24"/>
    </location>
</feature>
<evidence type="ECO:0000256" key="1">
    <source>
        <dbReference type="ARBA" id="ARBA00023157"/>
    </source>
</evidence>
<dbReference type="SUPFAM" id="SSF52833">
    <property type="entry name" value="Thioredoxin-like"/>
    <property type="match status" value="1"/>
</dbReference>
<keyword evidence="1" id="KW-1015">Disulfide bond</keyword>
<keyword evidence="2" id="KW-1133">Transmembrane helix</keyword>
<dbReference type="InterPro" id="IPR036249">
    <property type="entry name" value="Thioredoxin-like_sf"/>
</dbReference>
<dbReference type="InterPro" id="IPR013766">
    <property type="entry name" value="Thioredoxin_domain"/>
</dbReference>
<keyword evidence="2" id="KW-0812">Transmembrane</keyword>
<dbReference type="STRING" id="266892.SAMN04488054_103316"/>
<dbReference type="CDD" id="cd02966">
    <property type="entry name" value="TlpA_like_family"/>
    <property type="match status" value="1"/>
</dbReference>
<evidence type="ECO:0000313" key="4">
    <source>
        <dbReference type="EMBL" id="SFL69255.1"/>
    </source>
</evidence>
<evidence type="ECO:0000313" key="5">
    <source>
        <dbReference type="Proteomes" id="UP000199668"/>
    </source>
</evidence>
<dbReference type="PANTHER" id="PTHR42852">
    <property type="entry name" value="THIOL:DISULFIDE INTERCHANGE PROTEIN DSBE"/>
    <property type="match status" value="1"/>
</dbReference>
<keyword evidence="5" id="KW-1185">Reference proteome</keyword>
<reference evidence="4 5" key="1">
    <citation type="submission" date="2016-10" db="EMBL/GenBank/DDBJ databases">
        <authorList>
            <person name="de Groot N.N."/>
        </authorList>
    </citation>
    <scope>NUCLEOTIDE SEQUENCE [LARGE SCALE GENOMIC DNA]</scope>
    <source>
        <strain evidence="4 5">CGMCC 1.6134</strain>
    </source>
</reference>
<feature type="domain" description="Thioredoxin" evidence="3">
    <location>
        <begin position="34"/>
        <end position="175"/>
    </location>
</feature>
<sequence length="175" mass="19810">MLQRKYITMLVLGVSVLAVAYVLFSSISFQKVGAGIGEAAPRFELPMYNGEEGSLSQYEGDVIVLNMWASWCKPCTEEIPALMEFQESYRERGVTVLTVNMNSFERNQDDPESFVDTYNMSRSPAMIDEDGEVAELYNVQRLPTTYIIGRDRTIVDKTVGQVELDDLKKLVENEL</sequence>
<dbReference type="EMBL" id="FOTY01000003">
    <property type="protein sequence ID" value="SFL69255.1"/>
    <property type="molecule type" value="Genomic_DNA"/>
</dbReference>
<accession>A0A1I4JRM9</accession>
<dbReference type="GO" id="GO:0016209">
    <property type="term" value="F:antioxidant activity"/>
    <property type="evidence" value="ECO:0007669"/>
    <property type="project" value="InterPro"/>
</dbReference>
<organism evidence="4 5">
    <name type="scientific">Salibacterium qingdaonense</name>
    <dbReference type="NCBI Taxonomy" id="266892"/>
    <lineage>
        <taxon>Bacteria</taxon>
        <taxon>Bacillati</taxon>
        <taxon>Bacillota</taxon>
        <taxon>Bacilli</taxon>
        <taxon>Bacillales</taxon>
        <taxon>Bacillaceae</taxon>
    </lineage>
</organism>
<dbReference type="Proteomes" id="UP000199668">
    <property type="component" value="Unassembled WGS sequence"/>
</dbReference>
<evidence type="ECO:0000256" key="2">
    <source>
        <dbReference type="SAM" id="Phobius"/>
    </source>
</evidence>
<protein>
    <submittedName>
        <fullName evidence="4">Peroxiredoxin</fullName>
    </submittedName>
</protein>
<dbReference type="PROSITE" id="PS51352">
    <property type="entry name" value="THIOREDOXIN_2"/>
    <property type="match status" value="1"/>
</dbReference>
<evidence type="ECO:0000259" key="3">
    <source>
        <dbReference type="PROSITE" id="PS51352"/>
    </source>
</evidence>
<dbReference type="GO" id="GO:0016491">
    <property type="term" value="F:oxidoreductase activity"/>
    <property type="evidence" value="ECO:0007669"/>
    <property type="project" value="InterPro"/>
</dbReference>